<accession>A0AAD0EBM4</accession>
<reference evidence="1 2" key="1">
    <citation type="journal article" date="2017" name="Front. Microbiol.">
        <title>Phaeobacter piscinae sp. nov., a species of the Roseobacter group and potential aquaculture probiont.</title>
        <authorList>
            <person name="Sonnenschein E.C."/>
            <person name="Phippen C.B.W."/>
            <person name="Nielsen K.F."/>
            <person name="Mateiu R.V."/>
            <person name="Melchiorsen J."/>
            <person name="Gram L."/>
            <person name="Overmann J."/>
            <person name="Freese H.M."/>
        </authorList>
    </citation>
    <scope>NUCLEOTIDE SEQUENCE [LARGE SCALE GENOMIC DNA]</scope>
    <source>
        <strain evidence="1 2">P63</strain>
    </source>
</reference>
<dbReference type="AlphaFoldDB" id="A0AAD0EBM4"/>
<dbReference type="RefSeq" id="WP_024096021.1">
    <property type="nucleotide sequence ID" value="NZ_CP010588.1"/>
</dbReference>
<dbReference type="EMBL" id="CP010784">
    <property type="protein sequence ID" value="ATF04624.1"/>
    <property type="molecule type" value="Genomic_DNA"/>
</dbReference>
<sequence length="132" mass="13967">MKHEARRRGLWGCAVICMVVATSLVGAEEARIPGAAILAPRDGDILSSPVDLNLWIPADGRYQLSVDGVVFGPDPLPHGPVSLPINLPIGLYQLNLSDRNDTGGSDGVTILIDRVVTDQDNGCLRCGGLSRP</sequence>
<protein>
    <submittedName>
        <fullName evidence="1">Uncharacterized protein</fullName>
    </submittedName>
</protein>
<gene>
    <name evidence="1" type="ORF">PhaeoP63_00516</name>
</gene>
<organism evidence="1 2">
    <name type="scientific">Phaeobacter gallaeciensis</name>
    <dbReference type="NCBI Taxonomy" id="60890"/>
    <lineage>
        <taxon>Bacteria</taxon>
        <taxon>Pseudomonadati</taxon>
        <taxon>Pseudomonadota</taxon>
        <taxon>Alphaproteobacteria</taxon>
        <taxon>Rhodobacterales</taxon>
        <taxon>Roseobacteraceae</taxon>
        <taxon>Phaeobacter</taxon>
    </lineage>
</organism>
<dbReference type="Proteomes" id="UP000217545">
    <property type="component" value="Chromosome"/>
</dbReference>
<evidence type="ECO:0000313" key="1">
    <source>
        <dbReference type="EMBL" id="ATF04624.1"/>
    </source>
</evidence>
<name>A0AAD0EBM4_9RHOB</name>
<proteinExistence type="predicted"/>
<evidence type="ECO:0000313" key="2">
    <source>
        <dbReference type="Proteomes" id="UP000217545"/>
    </source>
</evidence>